<evidence type="ECO:0000259" key="5">
    <source>
        <dbReference type="Pfam" id="PF07940"/>
    </source>
</evidence>
<evidence type="ECO:0000256" key="3">
    <source>
        <dbReference type="ARBA" id="ARBA00022764"/>
    </source>
</evidence>
<dbReference type="PANTHER" id="PTHR39210">
    <property type="entry name" value="HEPARIN-SULFATE LYASE"/>
    <property type="match status" value="1"/>
</dbReference>
<gene>
    <name evidence="7" type="ORF">H8730_14885</name>
</gene>
<organism evidence="7 8">
    <name type="scientific">Bianquea renquensis</name>
    <dbReference type="NCBI Taxonomy" id="2763661"/>
    <lineage>
        <taxon>Bacteria</taxon>
        <taxon>Bacillati</taxon>
        <taxon>Bacillota</taxon>
        <taxon>Clostridia</taxon>
        <taxon>Eubacteriales</taxon>
        <taxon>Bianqueaceae</taxon>
        <taxon>Bianquea</taxon>
    </lineage>
</organism>
<feature type="domain" description="Heparinase II/III-like C-terminal" evidence="5">
    <location>
        <begin position="369"/>
        <end position="554"/>
    </location>
</feature>
<reference evidence="7" key="1">
    <citation type="submission" date="2020-08" db="EMBL/GenBank/DDBJ databases">
        <title>Genome public.</title>
        <authorList>
            <person name="Liu C."/>
            <person name="Sun Q."/>
        </authorList>
    </citation>
    <scope>NUCLEOTIDE SEQUENCE</scope>
    <source>
        <strain evidence="7">NSJ-32</strain>
    </source>
</reference>
<dbReference type="Gene3D" id="2.70.98.70">
    <property type="match status" value="1"/>
</dbReference>
<protein>
    <submittedName>
        <fullName evidence="7">Alginate lyase family protein</fullName>
    </submittedName>
</protein>
<dbReference type="PANTHER" id="PTHR39210:SF1">
    <property type="entry name" value="HEPARIN-SULFATE LYASE"/>
    <property type="match status" value="1"/>
</dbReference>
<dbReference type="SUPFAM" id="SSF48230">
    <property type="entry name" value="Chondroitin AC/alginate lyase"/>
    <property type="match status" value="1"/>
</dbReference>
<dbReference type="EMBL" id="JACRSQ010000033">
    <property type="protein sequence ID" value="MBC8544832.1"/>
    <property type="molecule type" value="Genomic_DNA"/>
</dbReference>
<dbReference type="Proteomes" id="UP000657006">
    <property type="component" value="Unassembled WGS sequence"/>
</dbReference>
<feature type="domain" description="Heparin-sulfate lyase N-terminal" evidence="6">
    <location>
        <begin position="17"/>
        <end position="355"/>
    </location>
</feature>
<dbReference type="AlphaFoldDB" id="A0A926HYG9"/>
<comment type="subcellular location">
    <subcellularLocation>
        <location evidence="1">Periplasm</location>
    </subcellularLocation>
</comment>
<keyword evidence="8" id="KW-1185">Reference proteome</keyword>
<dbReference type="InterPro" id="IPR031680">
    <property type="entry name" value="Hepar_II_III_N"/>
</dbReference>
<dbReference type="Pfam" id="PF07940">
    <property type="entry name" value="Hepar_II_III_C"/>
    <property type="match status" value="1"/>
</dbReference>
<evidence type="ECO:0000256" key="2">
    <source>
        <dbReference type="ARBA" id="ARBA00022729"/>
    </source>
</evidence>
<sequence length="672" mass="76686">MDRKAGPKLTDAQFFSELVDCTLPGLEEIPAAAARGDFVACRRLFAAHVRQSLQPDRFFAIPYEFPENQFTVAGESEEEAGERIKKHILISVGVPCQFEGKVDWFANPTYNGFKEWTWQVNRCPEWKLLAHLYHTTGDESYAETFAQLFDSWVMQAVAPEEDVSGGETLCWRTIECGIRMGANWPYTLFSFYRSSHFTDDRLVDWYKSVWEHGHRLRVNHTTCNWLIMEMNGLGQIGILYPQFRAAKEWLEFAVQVLAKELDLQVYPDHFHFELSTDYHYVVINNYMRLVRVAGAFAVPLPESFVRRIEQMLEVFVKLMRPDGCLPDLNDGCHDPVKTFIDEQIRYFPDNKVFAWVSHGRKGIGAPAYTSVALEYAGMMVMRSGWGEKDTWGFLDAGPFGTGHQHEDKLNLLIHAKGQYILTECGTYAYDGSEMRKYALSTRSHNTVRVDGMDQNRRAHYRWHEGDIAQKARMTYRIEEAFDYVSATYDEGYGVCDLHSSEAPAHMGASHSRSVFFLKKPGHGMEAFFLVIDRLQSEDENEYELLWHVDAGTVSVHGMDVTADFLHLLVSLKDRKRDGVDLICGQQKPEWQGWKPGPTGIQGDDAPLPTVQYMTHGSNLRVVTVLYPGEDCPITAVEASRDVEDTRVTLVLRDGFQLDYDESLGGCRTDGEQ</sequence>
<comment type="caution">
    <text evidence="7">The sequence shown here is derived from an EMBL/GenBank/DDBJ whole genome shotgun (WGS) entry which is preliminary data.</text>
</comment>
<dbReference type="GO" id="GO:0016829">
    <property type="term" value="F:lyase activity"/>
    <property type="evidence" value="ECO:0007669"/>
    <property type="project" value="UniProtKB-KW"/>
</dbReference>
<dbReference type="Gene3D" id="1.50.10.100">
    <property type="entry name" value="Chondroitin AC/alginate lyase"/>
    <property type="match status" value="1"/>
</dbReference>
<dbReference type="InterPro" id="IPR012480">
    <property type="entry name" value="Hepar_II_III_C"/>
</dbReference>
<name>A0A926HYG9_9FIRM</name>
<keyword evidence="3" id="KW-0574">Periplasm</keyword>
<dbReference type="GO" id="GO:0042597">
    <property type="term" value="C:periplasmic space"/>
    <property type="evidence" value="ECO:0007669"/>
    <property type="project" value="UniProtKB-SubCell"/>
</dbReference>
<dbReference type="InterPro" id="IPR008929">
    <property type="entry name" value="Chondroitin_lyas"/>
</dbReference>
<evidence type="ECO:0000256" key="4">
    <source>
        <dbReference type="ARBA" id="ARBA00023239"/>
    </source>
</evidence>
<dbReference type="Pfam" id="PF16889">
    <property type="entry name" value="Hepar_II_III_N"/>
    <property type="match status" value="1"/>
</dbReference>
<dbReference type="RefSeq" id="WP_177719906.1">
    <property type="nucleotide sequence ID" value="NZ_JACRSQ010000033.1"/>
</dbReference>
<evidence type="ECO:0000313" key="8">
    <source>
        <dbReference type="Proteomes" id="UP000657006"/>
    </source>
</evidence>
<accession>A0A926HYG9</accession>
<proteinExistence type="predicted"/>
<evidence type="ECO:0000313" key="7">
    <source>
        <dbReference type="EMBL" id="MBC8544832.1"/>
    </source>
</evidence>
<evidence type="ECO:0000256" key="1">
    <source>
        <dbReference type="ARBA" id="ARBA00004418"/>
    </source>
</evidence>
<keyword evidence="2" id="KW-0732">Signal</keyword>
<evidence type="ECO:0000259" key="6">
    <source>
        <dbReference type="Pfam" id="PF16889"/>
    </source>
</evidence>
<keyword evidence="4 7" id="KW-0456">Lyase</keyword>